<name>A0A5N0E3J5_9NOCA</name>
<evidence type="ECO:0000313" key="4">
    <source>
        <dbReference type="Proteomes" id="UP000323876"/>
    </source>
</evidence>
<dbReference type="Gene3D" id="3.40.33.10">
    <property type="entry name" value="CAP"/>
    <property type="match status" value="1"/>
</dbReference>
<dbReference type="InterPro" id="IPR014044">
    <property type="entry name" value="CAP_dom"/>
</dbReference>
<dbReference type="Proteomes" id="UP000323876">
    <property type="component" value="Unassembled WGS sequence"/>
</dbReference>
<accession>A0A5N0E3J5</accession>
<protein>
    <submittedName>
        <fullName evidence="3">CAP domain-containing protein</fullName>
    </submittedName>
</protein>
<keyword evidence="4" id="KW-1185">Reference proteome</keyword>
<feature type="signal peptide" evidence="1">
    <location>
        <begin position="1"/>
        <end position="33"/>
    </location>
</feature>
<dbReference type="RefSeq" id="WP_150406509.1">
    <property type="nucleotide sequence ID" value="NZ_VXLC01000023.1"/>
</dbReference>
<dbReference type="EMBL" id="VXLC01000023">
    <property type="protein sequence ID" value="KAA8883982.1"/>
    <property type="molecule type" value="Genomic_DNA"/>
</dbReference>
<dbReference type="InterPro" id="IPR035940">
    <property type="entry name" value="CAP_sf"/>
</dbReference>
<feature type="domain" description="SCP" evidence="2">
    <location>
        <begin position="46"/>
        <end position="160"/>
    </location>
</feature>
<evidence type="ECO:0000259" key="2">
    <source>
        <dbReference type="Pfam" id="PF00188"/>
    </source>
</evidence>
<reference evidence="3 4" key="1">
    <citation type="submission" date="2019-09" db="EMBL/GenBank/DDBJ databases">
        <authorList>
            <person name="Wang X."/>
        </authorList>
    </citation>
    <scope>NUCLEOTIDE SEQUENCE [LARGE SCALE GENOMIC DNA]</scope>
    <source>
        <strain evidence="3 4">CICC 11023</strain>
    </source>
</reference>
<dbReference type="Pfam" id="PF00188">
    <property type="entry name" value="CAP"/>
    <property type="match status" value="1"/>
</dbReference>
<dbReference type="SUPFAM" id="SSF55797">
    <property type="entry name" value="PR-1-like"/>
    <property type="match status" value="1"/>
</dbReference>
<gene>
    <name evidence="3" type="ORF">F3087_35515</name>
</gene>
<sequence>MRLSPALIRSLLTCLVIPTSAACLVALSPAALAAPQAQSVAAEVVSRTNAERAKTGCPALKAESRLTQAAQAHTEGMAARGVLDHNSPEGSPGDRIKAAGYRASAWAENIASGQSSASAVVDGWMHSAGHRANILNCSLRDIGVGFAKGRNGTHYWTQDFGTSSGQNSNQSPGRA</sequence>
<dbReference type="PROSITE" id="PS51257">
    <property type="entry name" value="PROKAR_LIPOPROTEIN"/>
    <property type="match status" value="1"/>
</dbReference>
<comment type="caution">
    <text evidence="3">The sequence shown here is derived from an EMBL/GenBank/DDBJ whole genome shotgun (WGS) entry which is preliminary data.</text>
</comment>
<dbReference type="OrthoDB" id="68195at2"/>
<dbReference type="AlphaFoldDB" id="A0A5N0E3J5"/>
<feature type="chain" id="PRO_5024320450" evidence="1">
    <location>
        <begin position="34"/>
        <end position="175"/>
    </location>
</feature>
<organism evidence="3 4">
    <name type="scientific">Nocardia colli</name>
    <dbReference type="NCBI Taxonomy" id="2545717"/>
    <lineage>
        <taxon>Bacteria</taxon>
        <taxon>Bacillati</taxon>
        <taxon>Actinomycetota</taxon>
        <taxon>Actinomycetes</taxon>
        <taxon>Mycobacteriales</taxon>
        <taxon>Nocardiaceae</taxon>
        <taxon>Nocardia</taxon>
    </lineage>
</organism>
<proteinExistence type="predicted"/>
<dbReference type="PANTHER" id="PTHR31157:SF1">
    <property type="entry name" value="SCP DOMAIN-CONTAINING PROTEIN"/>
    <property type="match status" value="1"/>
</dbReference>
<evidence type="ECO:0000313" key="3">
    <source>
        <dbReference type="EMBL" id="KAA8883982.1"/>
    </source>
</evidence>
<evidence type="ECO:0000256" key="1">
    <source>
        <dbReference type="SAM" id="SignalP"/>
    </source>
</evidence>
<dbReference type="PANTHER" id="PTHR31157">
    <property type="entry name" value="SCP DOMAIN-CONTAINING PROTEIN"/>
    <property type="match status" value="1"/>
</dbReference>
<keyword evidence="1" id="KW-0732">Signal</keyword>
<dbReference type="CDD" id="cd05379">
    <property type="entry name" value="CAP_bacterial"/>
    <property type="match status" value="1"/>
</dbReference>